<comment type="caution">
    <text evidence="1">The sequence shown here is derived from an EMBL/GenBank/DDBJ whole genome shotgun (WGS) entry which is preliminary data.</text>
</comment>
<evidence type="ECO:0000313" key="2">
    <source>
        <dbReference type="Proteomes" id="UP000822476"/>
    </source>
</evidence>
<reference evidence="1" key="1">
    <citation type="submission" date="2019-07" db="EMBL/GenBank/DDBJ databases">
        <title>Annotation for the trematode Paragonimus miyazaki's.</title>
        <authorList>
            <person name="Choi Y.-J."/>
        </authorList>
    </citation>
    <scope>NUCLEOTIDE SEQUENCE</scope>
    <source>
        <strain evidence="1">Japan</strain>
    </source>
</reference>
<dbReference type="Proteomes" id="UP000822476">
    <property type="component" value="Unassembled WGS sequence"/>
</dbReference>
<organism evidence="1 2">
    <name type="scientific">Paragonimus skrjabini miyazakii</name>
    <dbReference type="NCBI Taxonomy" id="59628"/>
    <lineage>
        <taxon>Eukaryota</taxon>
        <taxon>Metazoa</taxon>
        <taxon>Spiralia</taxon>
        <taxon>Lophotrochozoa</taxon>
        <taxon>Platyhelminthes</taxon>
        <taxon>Trematoda</taxon>
        <taxon>Digenea</taxon>
        <taxon>Plagiorchiida</taxon>
        <taxon>Troglotremata</taxon>
        <taxon>Troglotrematidae</taxon>
        <taxon>Paragonimus</taxon>
    </lineage>
</organism>
<dbReference type="EMBL" id="JTDE01000780">
    <property type="protein sequence ID" value="KAF7260365.1"/>
    <property type="molecule type" value="Genomic_DNA"/>
</dbReference>
<gene>
    <name evidence="1" type="ORF">EG68_02161</name>
</gene>
<dbReference type="AlphaFoldDB" id="A0A8S9YYZ8"/>
<proteinExistence type="predicted"/>
<sequence>MISGECQMHCVFPLTIASINVTQVGCSYSRKTSNISLKILAGCYYNHPTGNISTVPDYPVGEQHNCRHEENGTNTANDGCNHLHSSSSIGGWSFTFSMFRLHWCVKLFILSSYLYCV</sequence>
<protein>
    <submittedName>
        <fullName evidence="1">Uncharacterized protein</fullName>
    </submittedName>
</protein>
<keyword evidence="2" id="KW-1185">Reference proteome</keyword>
<name>A0A8S9YYZ8_9TREM</name>
<accession>A0A8S9YYZ8</accession>
<evidence type="ECO:0000313" key="1">
    <source>
        <dbReference type="EMBL" id="KAF7260365.1"/>
    </source>
</evidence>